<feature type="binding site" evidence="7">
    <location>
        <begin position="76"/>
        <end position="77"/>
    </location>
    <ligand>
        <name>substrate</name>
    </ligand>
</feature>
<name>A0A368NMS0_9GAMM</name>
<dbReference type="Pfam" id="PF01177">
    <property type="entry name" value="Asp_Glu_race"/>
    <property type="match status" value="1"/>
</dbReference>
<keyword evidence="4 7" id="KW-0573">Peptidoglycan synthesis</keyword>
<dbReference type="GO" id="GO:0071555">
    <property type="term" value="P:cell wall organization"/>
    <property type="evidence" value="ECO:0007669"/>
    <property type="project" value="UniProtKB-KW"/>
</dbReference>
<evidence type="ECO:0000313" key="9">
    <source>
        <dbReference type="Proteomes" id="UP000252558"/>
    </source>
</evidence>
<accession>A0A368NMS0</accession>
<dbReference type="FunFam" id="3.40.50.1860:FF:000001">
    <property type="entry name" value="Glutamate racemase"/>
    <property type="match status" value="1"/>
</dbReference>
<dbReference type="InterPro" id="IPR018187">
    <property type="entry name" value="Asp/Glu_racemase_AS_1"/>
</dbReference>
<comment type="function">
    <text evidence="7">Provides the (R)-glutamate required for cell wall biosynthesis.</text>
</comment>
<dbReference type="PANTHER" id="PTHR21198">
    <property type="entry name" value="GLUTAMATE RACEMASE"/>
    <property type="match status" value="1"/>
</dbReference>
<dbReference type="InterPro" id="IPR004391">
    <property type="entry name" value="Glu_race"/>
</dbReference>
<proteinExistence type="inferred from homology"/>
<keyword evidence="6 7" id="KW-0961">Cell wall biogenesis/degradation</keyword>
<feature type="binding site" evidence="7">
    <location>
        <begin position="11"/>
        <end position="12"/>
    </location>
    <ligand>
        <name>substrate</name>
    </ligand>
</feature>
<dbReference type="PROSITE" id="PS00924">
    <property type="entry name" value="ASP_GLU_RACEMASE_2"/>
    <property type="match status" value="1"/>
</dbReference>
<dbReference type="SUPFAM" id="SSF53681">
    <property type="entry name" value="Aspartate/glutamate racemase"/>
    <property type="match status" value="2"/>
</dbReference>
<evidence type="ECO:0000256" key="2">
    <source>
        <dbReference type="ARBA" id="ARBA00013090"/>
    </source>
</evidence>
<evidence type="ECO:0000256" key="7">
    <source>
        <dbReference type="HAMAP-Rule" id="MF_00258"/>
    </source>
</evidence>
<evidence type="ECO:0000256" key="4">
    <source>
        <dbReference type="ARBA" id="ARBA00022984"/>
    </source>
</evidence>
<dbReference type="OrthoDB" id="9801055at2"/>
<feature type="active site" description="Proton donor/acceptor" evidence="7">
    <location>
        <position position="75"/>
    </location>
</feature>
<evidence type="ECO:0000256" key="6">
    <source>
        <dbReference type="ARBA" id="ARBA00023316"/>
    </source>
</evidence>
<reference evidence="8 9" key="1">
    <citation type="submission" date="2018-07" db="EMBL/GenBank/DDBJ databases">
        <title>Corallincola holothuriorum sp. nov., a new facultative anaerobe isolated from sea cucumber Apostichopus japonicus.</title>
        <authorList>
            <person name="Xia H."/>
        </authorList>
    </citation>
    <scope>NUCLEOTIDE SEQUENCE [LARGE SCALE GENOMIC DNA]</scope>
    <source>
        <strain evidence="8 9">C4</strain>
    </source>
</reference>
<dbReference type="InterPro" id="IPR015942">
    <property type="entry name" value="Asp/Glu/hydantoin_racemase"/>
</dbReference>
<dbReference type="GO" id="GO:0008360">
    <property type="term" value="P:regulation of cell shape"/>
    <property type="evidence" value="ECO:0007669"/>
    <property type="project" value="UniProtKB-KW"/>
</dbReference>
<dbReference type="InterPro" id="IPR001920">
    <property type="entry name" value="Asp/Glu_race"/>
</dbReference>
<dbReference type="RefSeq" id="WP_114337751.1">
    <property type="nucleotide sequence ID" value="NZ_QPID01000003.1"/>
</dbReference>
<comment type="caution">
    <text evidence="8">The sequence shown here is derived from an EMBL/GenBank/DDBJ whole genome shotgun (WGS) entry which is preliminary data.</text>
</comment>
<feature type="binding site" evidence="7">
    <location>
        <begin position="43"/>
        <end position="44"/>
    </location>
    <ligand>
        <name>substrate</name>
    </ligand>
</feature>
<keyword evidence="3 7" id="KW-0133">Cell shape</keyword>
<dbReference type="Proteomes" id="UP000252558">
    <property type="component" value="Unassembled WGS sequence"/>
</dbReference>
<dbReference type="PANTHER" id="PTHR21198:SF2">
    <property type="entry name" value="GLUTAMATE RACEMASE"/>
    <property type="match status" value="1"/>
</dbReference>
<comment type="catalytic activity">
    <reaction evidence="1 7">
        <text>L-glutamate = D-glutamate</text>
        <dbReference type="Rhea" id="RHEA:12813"/>
        <dbReference type="ChEBI" id="CHEBI:29985"/>
        <dbReference type="ChEBI" id="CHEBI:29986"/>
        <dbReference type="EC" id="5.1.1.3"/>
    </reaction>
</comment>
<dbReference type="NCBIfam" id="TIGR00067">
    <property type="entry name" value="glut_race"/>
    <property type="match status" value="1"/>
</dbReference>
<feature type="binding site" evidence="7">
    <location>
        <begin position="187"/>
        <end position="188"/>
    </location>
    <ligand>
        <name>substrate</name>
    </ligand>
</feature>
<evidence type="ECO:0000256" key="5">
    <source>
        <dbReference type="ARBA" id="ARBA00023235"/>
    </source>
</evidence>
<protein>
    <recommendedName>
        <fullName evidence="2 7">Glutamate racemase</fullName>
        <ecNumber evidence="2 7">5.1.1.3</ecNumber>
    </recommendedName>
</protein>
<comment type="similarity">
    <text evidence="7">Belongs to the aspartate/glutamate racemases family.</text>
</comment>
<dbReference type="EC" id="5.1.1.3" evidence="2 7"/>
<dbReference type="UniPathway" id="UPA00219"/>
<dbReference type="EMBL" id="QPID01000003">
    <property type="protein sequence ID" value="RCU51155.1"/>
    <property type="molecule type" value="Genomic_DNA"/>
</dbReference>
<dbReference type="GO" id="GO:0008881">
    <property type="term" value="F:glutamate racemase activity"/>
    <property type="evidence" value="ECO:0007669"/>
    <property type="project" value="UniProtKB-UniRule"/>
</dbReference>
<dbReference type="InterPro" id="IPR033134">
    <property type="entry name" value="Asp/Glu_racemase_AS_2"/>
</dbReference>
<sequence>MSLRQPILVFDSGVGGLSVWQAIRLAYPELTCHYLMDNEGQPYGELDDSTLIRRACDLIMQVVAQVNPALVVVACNSASTLVLPTLRKQLDLPVVGVVPAIKPAAFQSSNKHIGILATPGTVARAYTQALIDEFAADCRISRIGNSELVGMAEDKLAGRAVNLPRLAEILAPWSQGDGPDTIVLGCTHFPLLATEIIECLPAAHCIDSGEAIARRVTNLLLPAANTAKLDVKERTLWVTKQDQRLAQQWSSFLLAGLTQIQVIKSRLT</sequence>
<comment type="pathway">
    <text evidence="7">Cell wall biogenesis; peptidoglycan biosynthesis.</text>
</comment>
<feature type="active site" description="Proton donor/acceptor" evidence="7">
    <location>
        <position position="186"/>
    </location>
</feature>
<dbReference type="GO" id="GO:0009252">
    <property type="term" value="P:peptidoglycan biosynthetic process"/>
    <property type="evidence" value="ECO:0007669"/>
    <property type="project" value="UniProtKB-UniRule"/>
</dbReference>
<evidence type="ECO:0000256" key="1">
    <source>
        <dbReference type="ARBA" id="ARBA00001602"/>
    </source>
</evidence>
<keyword evidence="5 7" id="KW-0413">Isomerase</keyword>
<dbReference type="HAMAP" id="MF_00258">
    <property type="entry name" value="Glu_racemase"/>
    <property type="match status" value="1"/>
</dbReference>
<keyword evidence="9" id="KW-1185">Reference proteome</keyword>
<organism evidence="8 9">
    <name type="scientific">Corallincola holothuriorum</name>
    <dbReference type="NCBI Taxonomy" id="2282215"/>
    <lineage>
        <taxon>Bacteria</taxon>
        <taxon>Pseudomonadati</taxon>
        <taxon>Pseudomonadota</taxon>
        <taxon>Gammaproteobacteria</taxon>
        <taxon>Alteromonadales</taxon>
        <taxon>Psychromonadaceae</taxon>
        <taxon>Corallincola</taxon>
    </lineage>
</organism>
<evidence type="ECO:0000313" key="8">
    <source>
        <dbReference type="EMBL" id="RCU51155.1"/>
    </source>
</evidence>
<dbReference type="Gene3D" id="3.40.50.1860">
    <property type="match status" value="2"/>
</dbReference>
<dbReference type="PROSITE" id="PS00923">
    <property type="entry name" value="ASP_GLU_RACEMASE_1"/>
    <property type="match status" value="1"/>
</dbReference>
<gene>
    <name evidence="7" type="primary">murI</name>
    <name evidence="8" type="ORF">DU002_07540</name>
</gene>
<evidence type="ECO:0000256" key="3">
    <source>
        <dbReference type="ARBA" id="ARBA00022960"/>
    </source>
</evidence>
<dbReference type="AlphaFoldDB" id="A0A368NMS0"/>